<name>E0I5F6_9BACL</name>
<accession>E0I5F6</accession>
<keyword evidence="2" id="KW-1185">Reference proteome</keyword>
<dbReference type="Proteomes" id="UP000005387">
    <property type="component" value="Unassembled WGS sequence"/>
</dbReference>
<dbReference type="STRING" id="717606.PaecuDRAFT_0878"/>
<protein>
    <submittedName>
        <fullName evidence="1">Uncharacterized protein</fullName>
    </submittedName>
</protein>
<dbReference type="OrthoDB" id="2888644at2"/>
<evidence type="ECO:0000313" key="2">
    <source>
        <dbReference type="Proteomes" id="UP000005387"/>
    </source>
</evidence>
<gene>
    <name evidence="1" type="ORF">PaecuDRAFT_0878</name>
</gene>
<sequence length="111" mass="12612">MICEYDVELCFIRPRSRGEASLLEEVCELMRHLFTGARTDVEPAEEEGLDVAVAKVNGLAVWENEEDLLDWLDAALPESWWNWLAGYKVNVLKKEDAGPCLLKKRGSWNGC</sequence>
<reference evidence="1 2" key="1">
    <citation type="submission" date="2010-07" db="EMBL/GenBank/DDBJ databases">
        <title>The draft genome of Paenibacillus curdlanolyticus YK9.</title>
        <authorList>
            <consortium name="US DOE Joint Genome Institute (JGI-PGF)"/>
            <person name="Lucas S."/>
            <person name="Copeland A."/>
            <person name="Lapidus A."/>
            <person name="Cheng J.-F."/>
            <person name="Bruce D."/>
            <person name="Goodwin L."/>
            <person name="Pitluck S."/>
            <person name="Land M.L."/>
            <person name="Hauser L."/>
            <person name="Chang Y.-J."/>
            <person name="Jeffries C."/>
            <person name="Anderson I.J."/>
            <person name="Johnson E."/>
            <person name="Loganathan U."/>
            <person name="Mulhopadhyay B."/>
            <person name="Kyrpides N."/>
            <person name="Woyke T.J."/>
        </authorList>
    </citation>
    <scope>NUCLEOTIDE SEQUENCE [LARGE SCALE GENOMIC DNA]</scope>
    <source>
        <strain evidence="1 2">YK9</strain>
    </source>
</reference>
<dbReference type="AlphaFoldDB" id="E0I5F6"/>
<proteinExistence type="predicted"/>
<dbReference type="eggNOG" id="ENOG50307JT">
    <property type="taxonomic scope" value="Bacteria"/>
</dbReference>
<evidence type="ECO:0000313" key="1">
    <source>
        <dbReference type="EMBL" id="EFM12198.1"/>
    </source>
</evidence>
<organism evidence="1 2">
    <name type="scientific">Paenibacillus curdlanolyticus YK9</name>
    <dbReference type="NCBI Taxonomy" id="717606"/>
    <lineage>
        <taxon>Bacteria</taxon>
        <taxon>Bacillati</taxon>
        <taxon>Bacillota</taxon>
        <taxon>Bacilli</taxon>
        <taxon>Bacillales</taxon>
        <taxon>Paenibacillaceae</taxon>
        <taxon>Paenibacillus</taxon>
    </lineage>
</organism>
<dbReference type="EMBL" id="AEDD01000002">
    <property type="protein sequence ID" value="EFM12198.1"/>
    <property type="molecule type" value="Genomic_DNA"/>
</dbReference>
<dbReference type="RefSeq" id="WP_006036893.1">
    <property type="nucleotide sequence ID" value="NZ_AEDD01000002.1"/>
</dbReference>